<evidence type="ECO:0000313" key="2">
    <source>
        <dbReference type="Proteomes" id="UP000318681"/>
    </source>
</evidence>
<organism evidence="1 2">
    <name type="scientific">Alterirhizorhabdus solaris</name>
    <dbReference type="NCBI Taxonomy" id="2529389"/>
    <lineage>
        <taxon>Bacteria</taxon>
        <taxon>Pseudomonadati</taxon>
        <taxon>Pseudomonadota</taxon>
        <taxon>Alphaproteobacteria</taxon>
        <taxon>Sphingomonadales</taxon>
        <taxon>Rhizorhabdaceae</taxon>
        <taxon>Alterirhizorhabdus</taxon>
    </lineage>
</organism>
<reference evidence="1 2" key="1">
    <citation type="submission" date="2019-07" db="EMBL/GenBank/DDBJ databases">
        <title>Sphingomonas solaris sp. nov., isolated from a solar panel from Boston, Massachusetts.</title>
        <authorList>
            <person name="Tanner K."/>
            <person name="Pascual J."/>
            <person name="Mancuso C."/>
            <person name="Pereto J."/>
            <person name="Khalil A."/>
            <person name="Vilanova C."/>
        </authorList>
    </citation>
    <scope>NUCLEOTIDE SEQUENCE [LARGE SCALE GENOMIC DNA]</scope>
    <source>
        <strain evidence="1 2">R4DWN</strain>
    </source>
</reference>
<sequence length="245" mass="24784">MRGGIGGTLFGLAVLAGAVAGTAAFGDAAPRVELATPGAGGGAIERYTLRFSEPMVPLGDPRATAPAAMACPVGGTGRWIDPQTWVHEFAAALTGGVTCTLALRPGLQSLRGAAVAGERRFTIDTGGPSARAILPGSGEIEEGQLFLVAANVAPDRASVAANAYCAVDGIGEKIAVDLLPPDVPARLVAGLGPNGYDLRNFLGEAGLPEARQGDATARATLLKTVTALKCRRPLPPGRDVALVWG</sequence>
<proteinExistence type="predicted"/>
<feature type="non-terminal residue" evidence="1">
    <location>
        <position position="245"/>
    </location>
</feature>
<dbReference type="AlphaFoldDB" id="A0A558QWF6"/>
<gene>
    <name evidence="1" type="ORF">FOY91_16735</name>
</gene>
<comment type="caution">
    <text evidence="1">The sequence shown here is derived from an EMBL/GenBank/DDBJ whole genome shotgun (WGS) entry which is preliminary data.</text>
</comment>
<protein>
    <submittedName>
        <fullName evidence="1">Alpha-2-macroglobulin</fullName>
    </submittedName>
</protein>
<dbReference type="EMBL" id="VNIM01000086">
    <property type="protein sequence ID" value="TVV71481.1"/>
    <property type="molecule type" value="Genomic_DNA"/>
</dbReference>
<name>A0A558QWF6_9SPHN</name>
<accession>A0A558QWF6</accession>
<keyword evidence="2" id="KW-1185">Reference proteome</keyword>
<evidence type="ECO:0000313" key="1">
    <source>
        <dbReference type="EMBL" id="TVV71481.1"/>
    </source>
</evidence>
<dbReference type="Proteomes" id="UP000318681">
    <property type="component" value="Unassembled WGS sequence"/>
</dbReference>